<keyword evidence="3" id="KW-1185">Reference proteome</keyword>
<evidence type="ECO:0008006" key="4">
    <source>
        <dbReference type="Google" id="ProtNLM"/>
    </source>
</evidence>
<proteinExistence type="predicted"/>
<sequence>MLPSGIFANIKSSFFPSREGQSNPQPQNCISDTTSQNLPDHLRHTSEEDDYLVVGQTQAERSEVRPGRVSEIPLMSPPPPSYEEAGAAKMSPGHATHPAAEIPFALNPQLQISWDLKNNQQALGVANLQPLDLDKYFYDFSLEEQVKSREGYGN</sequence>
<feature type="region of interest" description="Disordered" evidence="1">
    <location>
        <begin position="13"/>
        <end position="96"/>
    </location>
</feature>
<accession>A0A9Q0YL96</accession>
<organism evidence="2 3">
    <name type="scientific">Holothuria leucospilota</name>
    <name type="common">Black long sea cucumber</name>
    <name type="synonym">Mertensiothuria leucospilota</name>
    <dbReference type="NCBI Taxonomy" id="206669"/>
    <lineage>
        <taxon>Eukaryota</taxon>
        <taxon>Metazoa</taxon>
        <taxon>Echinodermata</taxon>
        <taxon>Eleutherozoa</taxon>
        <taxon>Echinozoa</taxon>
        <taxon>Holothuroidea</taxon>
        <taxon>Aspidochirotacea</taxon>
        <taxon>Aspidochirotida</taxon>
        <taxon>Holothuriidae</taxon>
        <taxon>Holothuria</taxon>
    </lineage>
</organism>
<evidence type="ECO:0000313" key="3">
    <source>
        <dbReference type="Proteomes" id="UP001152320"/>
    </source>
</evidence>
<protein>
    <recommendedName>
        <fullName evidence="4">UMA domain-containing protein</fullName>
    </recommendedName>
</protein>
<dbReference type="Proteomes" id="UP001152320">
    <property type="component" value="Chromosome 18"/>
</dbReference>
<evidence type="ECO:0000313" key="2">
    <source>
        <dbReference type="EMBL" id="KAJ8024429.1"/>
    </source>
</evidence>
<reference evidence="2" key="1">
    <citation type="submission" date="2021-10" db="EMBL/GenBank/DDBJ databases">
        <title>Tropical sea cucumber genome reveals ecological adaptation and Cuvierian tubules defense mechanism.</title>
        <authorList>
            <person name="Chen T."/>
        </authorList>
    </citation>
    <scope>NUCLEOTIDE SEQUENCE</scope>
    <source>
        <strain evidence="2">Nanhai2018</strain>
        <tissue evidence="2">Muscle</tissue>
    </source>
</reference>
<gene>
    <name evidence="2" type="ORF">HOLleu_34336</name>
</gene>
<name>A0A9Q0YL96_HOLLE</name>
<feature type="compositionally biased region" description="Polar residues" evidence="1">
    <location>
        <begin position="13"/>
        <end position="38"/>
    </location>
</feature>
<dbReference type="OrthoDB" id="9872568at2759"/>
<evidence type="ECO:0000256" key="1">
    <source>
        <dbReference type="SAM" id="MobiDB-lite"/>
    </source>
</evidence>
<dbReference type="AlphaFoldDB" id="A0A9Q0YL96"/>
<dbReference type="EMBL" id="JAIZAY010000018">
    <property type="protein sequence ID" value="KAJ8024429.1"/>
    <property type="molecule type" value="Genomic_DNA"/>
</dbReference>
<comment type="caution">
    <text evidence="2">The sequence shown here is derived from an EMBL/GenBank/DDBJ whole genome shotgun (WGS) entry which is preliminary data.</text>
</comment>